<dbReference type="HAMAP" id="MF_01131">
    <property type="entry name" value="Rex"/>
    <property type="match status" value="1"/>
</dbReference>
<dbReference type="GO" id="GO:0051775">
    <property type="term" value="P:response to redox state"/>
    <property type="evidence" value="ECO:0007669"/>
    <property type="project" value="InterPro"/>
</dbReference>
<keyword evidence="4 7" id="KW-0520">NAD</keyword>
<dbReference type="GO" id="GO:0003677">
    <property type="term" value="F:DNA binding"/>
    <property type="evidence" value="ECO:0007669"/>
    <property type="project" value="UniProtKB-UniRule"/>
</dbReference>
<evidence type="ECO:0000313" key="10">
    <source>
        <dbReference type="Proteomes" id="UP000317093"/>
    </source>
</evidence>
<dbReference type="NCBIfam" id="NF003993">
    <property type="entry name" value="PRK05472.2-2"/>
    <property type="match status" value="1"/>
</dbReference>
<dbReference type="GO" id="GO:0045892">
    <property type="term" value="P:negative regulation of DNA-templated transcription"/>
    <property type="evidence" value="ECO:0007669"/>
    <property type="project" value="InterPro"/>
</dbReference>
<organism evidence="9 10">
    <name type="scientific">Kolteria novifilia</name>
    <dbReference type="NCBI Taxonomy" id="2527975"/>
    <lineage>
        <taxon>Bacteria</taxon>
        <taxon>Pseudomonadati</taxon>
        <taxon>Planctomycetota</taxon>
        <taxon>Planctomycetia</taxon>
        <taxon>Kolteriales</taxon>
        <taxon>Kolteriaceae</taxon>
        <taxon>Kolteria</taxon>
    </lineage>
</organism>
<name>A0A518AZ21_9BACT</name>
<dbReference type="NCBIfam" id="NF003992">
    <property type="entry name" value="PRK05472.2-1"/>
    <property type="match status" value="1"/>
</dbReference>
<comment type="subcellular location">
    <subcellularLocation>
        <location evidence="7">Cytoplasm</location>
    </subcellularLocation>
</comment>
<dbReference type="GO" id="GO:0003700">
    <property type="term" value="F:DNA-binding transcription factor activity"/>
    <property type="evidence" value="ECO:0007669"/>
    <property type="project" value="UniProtKB-UniRule"/>
</dbReference>
<dbReference type="PANTHER" id="PTHR35786:SF1">
    <property type="entry name" value="REDOX-SENSING TRANSCRIPTIONAL REPRESSOR REX 1"/>
    <property type="match status" value="1"/>
</dbReference>
<evidence type="ECO:0000313" key="9">
    <source>
        <dbReference type="EMBL" id="QDU59973.1"/>
    </source>
</evidence>
<dbReference type="NCBIfam" id="NF003994">
    <property type="entry name" value="PRK05472.2-3"/>
    <property type="match status" value="1"/>
</dbReference>
<feature type="domain" description="CoA-binding" evidence="8">
    <location>
        <begin position="88"/>
        <end position="189"/>
    </location>
</feature>
<feature type="DNA-binding region" description="H-T-H motif" evidence="7">
    <location>
        <begin position="25"/>
        <end position="64"/>
    </location>
</feature>
<evidence type="ECO:0000256" key="5">
    <source>
        <dbReference type="ARBA" id="ARBA00023125"/>
    </source>
</evidence>
<protein>
    <recommendedName>
        <fullName evidence="7">Redox-sensing transcriptional repressor Rex</fullName>
    </recommendedName>
</protein>
<dbReference type="InterPro" id="IPR003781">
    <property type="entry name" value="CoA-bd"/>
</dbReference>
<evidence type="ECO:0000256" key="1">
    <source>
        <dbReference type="ARBA" id="ARBA00022490"/>
    </source>
</evidence>
<keyword evidence="6 7" id="KW-0804">Transcription</keyword>
<keyword evidence="10" id="KW-1185">Reference proteome</keyword>
<dbReference type="KEGG" id="knv:Pan216_08100"/>
<dbReference type="InterPro" id="IPR036388">
    <property type="entry name" value="WH-like_DNA-bd_sf"/>
</dbReference>
<dbReference type="NCBIfam" id="NF003996">
    <property type="entry name" value="PRK05472.2-5"/>
    <property type="match status" value="1"/>
</dbReference>
<dbReference type="AlphaFoldDB" id="A0A518AZ21"/>
<dbReference type="SUPFAM" id="SSF46785">
    <property type="entry name" value="Winged helix' DNA-binding domain"/>
    <property type="match status" value="1"/>
</dbReference>
<dbReference type="OrthoDB" id="9784760at2"/>
<dbReference type="InterPro" id="IPR009718">
    <property type="entry name" value="Rex_DNA-bd_C_dom"/>
</dbReference>
<dbReference type="EMBL" id="CP036279">
    <property type="protein sequence ID" value="QDU59973.1"/>
    <property type="molecule type" value="Genomic_DNA"/>
</dbReference>
<evidence type="ECO:0000256" key="7">
    <source>
        <dbReference type="HAMAP-Rule" id="MF_01131"/>
    </source>
</evidence>
<feature type="binding site" evidence="7">
    <location>
        <begin position="99"/>
        <end position="104"/>
    </location>
    <ligand>
        <name>NAD(+)</name>
        <dbReference type="ChEBI" id="CHEBI:57540"/>
    </ligand>
</feature>
<proteinExistence type="inferred from homology"/>
<dbReference type="GO" id="GO:0005737">
    <property type="term" value="C:cytoplasm"/>
    <property type="evidence" value="ECO:0007669"/>
    <property type="project" value="UniProtKB-SubCell"/>
</dbReference>
<dbReference type="PANTHER" id="PTHR35786">
    <property type="entry name" value="REDOX-SENSING TRANSCRIPTIONAL REPRESSOR REX"/>
    <property type="match status" value="1"/>
</dbReference>
<reference evidence="9 10" key="1">
    <citation type="submission" date="2019-02" db="EMBL/GenBank/DDBJ databases">
        <title>Deep-cultivation of Planctomycetes and their phenomic and genomic characterization uncovers novel biology.</title>
        <authorList>
            <person name="Wiegand S."/>
            <person name="Jogler M."/>
            <person name="Boedeker C."/>
            <person name="Pinto D."/>
            <person name="Vollmers J."/>
            <person name="Rivas-Marin E."/>
            <person name="Kohn T."/>
            <person name="Peeters S.H."/>
            <person name="Heuer A."/>
            <person name="Rast P."/>
            <person name="Oberbeckmann S."/>
            <person name="Bunk B."/>
            <person name="Jeske O."/>
            <person name="Meyerdierks A."/>
            <person name="Storesund J.E."/>
            <person name="Kallscheuer N."/>
            <person name="Luecker S."/>
            <person name="Lage O.M."/>
            <person name="Pohl T."/>
            <person name="Merkel B.J."/>
            <person name="Hornburger P."/>
            <person name="Mueller R.-W."/>
            <person name="Bruemmer F."/>
            <person name="Labrenz M."/>
            <person name="Spormann A.M."/>
            <person name="Op den Camp H."/>
            <person name="Overmann J."/>
            <person name="Amann R."/>
            <person name="Jetten M.S.M."/>
            <person name="Mascher T."/>
            <person name="Medema M.H."/>
            <person name="Devos D.P."/>
            <person name="Kaster A.-K."/>
            <person name="Ovreas L."/>
            <person name="Rohde M."/>
            <person name="Galperin M.Y."/>
            <person name="Jogler C."/>
        </authorList>
    </citation>
    <scope>NUCLEOTIDE SEQUENCE [LARGE SCALE GENOMIC DNA]</scope>
    <source>
        <strain evidence="9 10">Pan216</strain>
    </source>
</reference>
<dbReference type="InterPro" id="IPR058236">
    <property type="entry name" value="Rex_actinobacterial-type"/>
</dbReference>
<comment type="function">
    <text evidence="7">Modulates transcription in response to changes in cellular NADH/NAD(+) redox state.</text>
</comment>
<keyword evidence="2 7" id="KW-0678">Repressor</keyword>
<dbReference type="SMART" id="SM00881">
    <property type="entry name" value="CoA_binding"/>
    <property type="match status" value="1"/>
</dbReference>
<evidence type="ECO:0000256" key="3">
    <source>
        <dbReference type="ARBA" id="ARBA00023015"/>
    </source>
</evidence>
<dbReference type="Pfam" id="PF02629">
    <property type="entry name" value="CoA_binding"/>
    <property type="match status" value="1"/>
</dbReference>
<accession>A0A518AZ21</accession>
<dbReference type="Pfam" id="PF06971">
    <property type="entry name" value="Put_DNA-bind_N"/>
    <property type="match status" value="1"/>
</dbReference>
<keyword evidence="1 7" id="KW-0963">Cytoplasm</keyword>
<evidence type="ECO:0000256" key="6">
    <source>
        <dbReference type="ARBA" id="ARBA00023163"/>
    </source>
</evidence>
<dbReference type="NCBIfam" id="NF003995">
    <property type="entry name" value="PRK05472.2-4"/>
    <property type="match status" value="1"/>
</dbReference>
<dbReference type="Proteomes" id="UP000317093">
    <property type="component" value="Chromosome"/>
</dbReference>
<dbReference type="InterPro" id="IPR036390">
    <property type="entry name" value="WH_DNA-bd_sf"/>
</dbReference>
<dbReference type="SUPFAM" id="SSF51735">
    <property type="entry name" value="NAD(P)-binding Rossmann-fold domains"/>
    <property type="match status" value="1"/>
</dbReference>
<comment type="subunit">
    <text evidence="7">Homodimer.</text>
</comment>
<dbReference type="RefSeq" id="WP_145255085.1">
    <property type="nucleotide sequence ID" value="NZ_CP036279.1"/>
</dbReference>
<dbReference type="InterPro" id="IPR022876">
    <property type="entry name" value="Tscrpt_rep_Rex"/>
</dbReference>
<dbReference type="Gene3D" id="3.40.50.720">
    <property type="entry name" value="NAD(P)-binding Rossmann-like Domain"/>
    <property type="match status" value="1"/>
</dbReference>
<evidence type="ECO:0000259" key="8">
    <source>
        <dbReference type="SMART" id="SM00881"/>
    </source>
</evidence>
<sequence length="230" mass="24720">MSRGKSNSYSSETGTPKAAVERLSLYLRELEALLESGQKTISSHQLGQALKITDAQVRKDLAYFGQFGYPGIGYRVEELRESLRAVLGTDKVWPTALVGAGNLGRALLGYRGFAGRGFQVTAVFDGDAEMVGKKVLGHEIHPMEDLSRIADEKGLVLAILAVPAAAAEEVASKVVQAGIVGILNFAPTQLKVPDEVSVISVDMALRLEQLAFQVNQRRGHVASPSESKDE</sequence>
<evidence type="ECO:0000256" key="4">
    <source>
        <dbReference type="ARBA" id="ARBA00023027"/>
    </source>
</evidence>
<gene>
    <name evidence="7 9" type="primary">rex</name>
    <name evidence="9" type="ORF">Pan216_08100</name>
</gene>
<comment type="similarity">
    <text evidence="7">Belongs to the transcriptional regulatory Rex family.</text>
</comment>
<dbReference type="Gene3D" id="1.10.10.10">
    <property type="entry name" value="Winged helix-like DNA-binding domain superfamily/Winged helix DNA-binding domain"/>
    <property type="match status" value="1"/>
</dbReference>
<evidence type="ECO:0000256" key="2">
    <source>
        <dbReference type="ARBA" id="ARBA00022491"/>
    </source>
</evidence>
<keyword evidence="5 7" id="KW-0238">DNA-binding</keyword>
<dbReference type="InterPro" id="IPR036291">
    <property type="entry name" value="NAD(P)-bd_dom_sf"/>
</dbReference>
<keyword evidence="3 7" id="KW-0805">Transcription regulation</keyword>